<organism evidence="2">
    <name type="scientific">Spongospora subterranea</name>
    <dbReference type="NCBI Taxonomy" id="70186"/>
    <lineage>
        <taxon>Eukaryota</taxon>
        <taxon>Sar</taxon>
        <taxon>Rhizaria</taxon>
        <taxon>Endomyxa</taxon>
        <taxon>Phytomyxea</taxon>
        <taxon>Plasmodiophorida</taxon>
        <taxon>Plasmodiophoridae</taxon>
        <taxon>Spongospora</taxon>
    </lineage>
</organism>
<accession>A0A0H5RGA0</accession>
<dbReference type="EMBL" id="HACM01012309">
    <property type="protein sequence ID" value="CRZ12751.1"/>
    <property type="molecule type" value="Transcribed_RNA"/>
</dbReference>
<feature type="non-terminal residue" evidence="2">
    <location>
        <position position="1"/>
    </location>
</feature>
<protein>
    <submittedName>
        <fullName evidence="2">Uncharacterized protein</fullName>
    </submittedName>
</protein>
<feature type="region of interest" description="Disordered" evidence="1">
    <location>
        <begin position="1"/>
        <end position="26"/>
    </location>
</feature>
<dbReference type="AlphaFoldDB" id="A0A0H5RGA0"/>
<proteinExistence type="predicted"/>
<evidence type="ECO:0000313" key="2">
    <source>
        <dbReference type="EMBL" id="CRZ12751.1"/>
    </source>
</evidence>
<evidence type="ECO:0000256" key="1">
    <source>
        <dbReference type="SAM" id="MobiDB-lite"/>
    </source>
</evidence>
<sequence>LHNMISNDHVRSGKAQKMVSKAKPDRGPNRVDWISWLSIDPFIMIGDPVSLHSSQLFLGAHRLANLCFSPKKCVVIRCCFAAESSINRFLFFMRVSIWHPRWKPRFCYWAARAQT</sequence>
<name>A0A0H5RGA0_9EUKA</name>
<reference evidence="2" key="1">
    <citation type="submission" date="2015-04" db="EMBL/GenBank/DDBJ databases">
        <title>The genome sequence of the plant pathogenic Rhizarian Plasmodiophora brassicae reveals insights in its biotrophic life cycle and the origin of chitin synthesis.</title>
        <authorList>
            <person name="Schwelm A."/>
            <person name="Fogelqvist J."/>
            <person name="Knaust A."/>
            <person name="Julke S."/>
            <person name="Lilja T."/>
            <person name="Dhandapani V."/>
            <person name="Bonilla-Rosso G."/>
            <person name="Karlsson M."/>
            <person name="Shevchenko A."/>
            <person name="Choi S.R."/>
            <person name="Kim H.G."/>
            <person name="Park J.Y."/>
            <person name="Lim Y.P."/>
            <person name="Ludwig-Muller J."/>
            <person name="Dixelius C."/>
        </authorList>
    </citation>
    <scope>NUCLEOTIDE SEQUENCE</scope>
    <source>
        <tissue evidence="2">Potato root galls</tissue>
    </source>
</reference>